<organism evidence="1 2">
    <name type="scientific">Panagrolaimus sp. ES5</name>
    <dbReference type="NCBI Taxonomy" id="591445"/>
    <lineage>
        <taxon>Eukaryota</taxon>
        <taxon>Metazoa</taxon>
        <taxon>Ecdysozoa</taxon>
        <taxon>Nematoda</taxon>
        <taxon>Chromadorea</taxon>
        <taxon>Rhabditida</taxon>
        <taxon>Tylenchina</taxon>
        <taxon>Panagrolaimomorpha</taxon>
        <taxon>Panagrolaimoidea</taxon>
        <taxon>Panagrolaimidae</taxon>
        <taxon>Panagrolaimus</taxon>
    </lineage>
</organism>
<evidence type="ECO:0000313" key="1">
    <source>
        <dbReference type="Proteomes" id="UP000887579"/>
    </source>
</evidence>
<proteinExistence type="predicted"/>
<accession>A0AC34G746</accession>
<protein>
    <submittedName>
        <fullName evidence="2">Signal recognition particle SRP54 subunit M-domain domain-containing protein</fullName>
    </submittedName>
</protein>
<dbReference type="WBParaSite" id="ES5_v2.g25521.t1">
    <property type="protein sequence ID" value="ES5_v2.g25521.t1"/>
    <property type="gene ID" value="ES5_v2.g25521"/>
</dbReference>
<reference evidence="2" key="1">
    <citation type="submission" date="2022-11" db="UniProtKB">
        <authorList>
            <consortium name="WormBaseParasite"/>
        </authorList>
    </citation>
    <scope>IDENTIFICATION</scope>
</reference>
<evidence type="ECO:0000313" key="2">
    <source>
        <dbReference type="WBParaSite" id="ES5_v2.g25521.t1"/>
    </source>
</evidence>
<name>A0AC34G746_9BILA</name>
<dbReference type="Proteomes" id="UP000887579">
    <property type="component" value="Unplaced"/>
</dbReference>
<sequence length="167" mass="17960">MIPGFGSDFLPKGSEEDATKAFKKMMIIMDSMAESELDHIKGDQLFTKEPNRIKRVANGSGTSIDEVKTVITQYKKFAELVKKVGSIKGLFNGNPMAQPNLNPSQMQKLNQQMSKMMDPRMLQQMGGAGGLSEMMKQLQSMGGMAGLGGAAGGLGGMAAPGNSKRRR</sequence>